<reference evidence="1" key="1">
    <citation type="journal article" date="2019" name="bioRxiv">
        <title>The Genome of the Zebra Mussel, Dreissena polymorpha: A Resource for Invasive Species Research.</title>
        <authorList>
            <person name="McCartney M.A."/>
            <person name="Auch B."/>
            <person name="Kono T."/>
            <person name="Mallez S."/>
            <person name="Zhang Y."/>
            <person name="Obille A."/>
            <person name="Becker A."/>
            <person name="Abrahante J.E."/>
            <person name="Garbe J."/>
            <person name="Badalamenti J.P."/>
            <person name="Herman A."/>
            <person name="Mangelson H."/>
            <person name="Liachko I."/>
            <person name="Sullivan S."/>
            <person name="Sone E.D."/>
            <person name="Koren S."/>
            <person name="Silverstein K.A.T."/>
            <person name="Beckman K.B."/>
            <person name="Gohl D.M."/>
        </authorList>
    </citation>
    <scope>NUCLEOTIDE SEQUENCE</scope>
    <source>
        <strain evidence="1">Duluth1</strain>
        <tissue evidence="1">Whole animal</tissue>
    </source>
</reference>
<accession>A0A9D4MX76</accession>
<keyword evidence="2" id="KW-1185">Reference proteome</keyword>
<dbReference type="EMBL" id="JAIWYP010000001">
    <property type="protein sequence ID" value="KAH3882852.1"/>
    <property type="molecule type" value="Genomic_DNA"/>
</dbReference>
<protein>
    <submittedName>
        <fullName evidence="1">Uncharacterized protein</fullName>
    </submittedName>
</protein>
<evidence type="ECO:0000313" key="1">
    <source>
        <dbReference type="EMBL" id="KAH3882852.1"/>
    </source>
</evidence>
<sequence length="110" mass="12435">MPDLEHSCRGWQSELRGEITLEGLWSFWHHWNGKETGVSKYLQVSRISLKIVMADQRTAVDSFSVSGRELISSASARQQDVVDTVETSNVGGLRLKERADAWNLSIVYIL</sequence>
<gene>
    <name evidence="1" type="ORF">DPMN_006797</name>
</gene>
<dbReference type="AlphaFoldDB" id="A0A9D4MX76"/>
<name>A0A9D4MX76_DREPO</name>
<proteinExistence type="predicted"/>
<evidence type="ECO:0000313" key="2">
    <source>
        <dbReference type="Proteomes" id="UP000828390"/>
    </source>
</evidence>
<organism evidence="1 2">
    <name type="scientific">Dreissena polymorpha</name>
    <name type="common">Zebra mussel</name>
    <name type="synonym">Mytilus polymorpha</name>
    <dbReference type="NCBI Taxonomy" id="45954"/>
    <lineage>
        <taxon>Eukaryota</taxon>
        <taxon>Metazoa</taxon>
        <taxon>Spiralia</taxon>
        <taxon>Lophotrochozoa</taxon>
        <taxon>Mollusca</taxon>
        <taxon>Bivalvia</taxon>
        <taxon>Autobranchia</taxon>
        <taxon>Heteroconchia</taxon>
        <taxon>Euheterodonta</taxon>
        <taxon>Imparidentia</taxon>
        <taxon>Neoheterodontei</taxon>
        <taxon>Myida</taxon>
        <taxon>Dreissenoidea</taxon>
        <taxon>Dreissenidae</taxon>
        <taxon>Dreissena</taxon>
    </lineage>
</organism>
<reference evidence="1" key="2">
    <citation type="submission" date="2020-11" db="EMBL/GenBank/DDBJ databases">
        <authorList>
            <person name="McCartney M.A."/>
            <person name="Auch B."/>
            <person name="Kono T."/>
            <person name="Mallez S."/>
            <person name="Becker A."/>
            <person name="Gohl D.M."/>
            <person name="Silverstein K.A.T."/>
            <person name="Koren S."/>
            <person name="Bechman K.B."/>
            <person name="Herman A."/>
            <person name="Abrahante J.E."/>
            <person name="Garbe J."/>
        </authorList>
    </citation>
    <scope>NUCLEOTIDE SEQUENCE</scope>
    <source>
        <strain evidence="1">Duluth1</strain>
        <tissue evidence="1">Whole animal</tissue>
    </source>
</reference>
<comment type="caution">
    <text evidence="1">The sequence shown here is derived from an EMBL/GenBank/DDBJ whole genome shotgun (WGS) entry which is preliminary data.</text>
</comment>
<dbReference type="Proteomes" id="UP000828390">
    <property type="component" value="Unassembled WGS sequence"/>
</dbReference>